<dbReference type="GO" id="GO:0000176">
    <property type="term" value="C:nuclear exosome (RNase complex)"/>
    <property type="evidence" value="ECO:0007669"/>
    <property type="project" value="TreeGrafter"/>
</dbReference>
<gene>
    <name evidence="7" type="ORF">LSCM4_08157</name>
</gene>
<dbReference type="PANTHER" id="PTHR11953">
    <property type="entry name" value="EXOSOME COMPLEX COMPONENT"/>
    <property type="match status" value="1"/>
</dbReference>
<keyword evidence="8" id="KW-1185">Reference proteome</keyword>
<evidence type="ECO:0000259" key="6">
    <source>
        <dbReference type="Pfam" id="PF01138"/>
    </source>
</evidence>
<dbReference type="GO" id="GO:0003723">
    <property type="term" value="F:RNA binding"/>
    <property type="evidence" value="ECO:0007669"/>
    <property type="project" value="TreeGrafter"/>
</dbReference>
<sequence length="341" mass="35288">MSSVSPYPLPSSSSPAAAVYARRDGRTALELRGKEMRLSDVTAFDGSSWYAQGQTAVMVSIHGPAIARNEEYAMCNVHVRVQHAHSLAPAAGGAEKALYEERKLGLLTRTDALALASLLESTLNAVFIRERFPRCVLVVDVVVMQDDGSLPAVALNAVMCALLDAGLPCRTTMAAVCVAVVTRGGEADAVDSSRGAAQDRLFSGGSSSAGGVCEYLLDPTSAEESLGAAYMSSAPSAGEKAAVAGAGSITTSSAASTTLLDRSAAQQVHDQYRCVSTGVFVFSNPGCGGGLLAQLVRCVGSGSVAMPELGVSVQAYAEMMALAERASAVLFEFFRQCNVAE</sequence>
<evidence type="ECO:0000313" key="8">
    <source>
        <dbReference type="Proteomes" id="UP000674143"/>
    </source>
</evidence>
<dbReference type="GO" id="GO:0016075">
    <property type="term" value="P:rRNA catabolic process"/>
    <property type="evidence" value="ECO:0007669"/>
    <property type="project" value="TreeGrafter"/>
</dbReference>
<name>A0A836HV33_9TRYP</name>
<dbReference type="PANTHER" id="PTHR11953:SF1">
    <property type="entry name" value="EXOSOME COMPLEX COMPONENT RRP46"/>
    <property type="match status" value="1"/>
</dbReference>
<protein>
    <recommendedName>
        <fullName evidence="6">Exoribonuclease phosphorolytic domain-containing protein</fullName>
    </recommendedName>
</protein>
<dbReference type="InterPro" id="IPR001247">
    <property type="entry name" value="ExoRNase_PH_dom1"/>
</dbReference>
<dbReference type="KEGG" id="loi:92363962"/>
<dbReference type="RefSeq" id="XP_067066226.1">
    <property type="nucleotide sequence ID" value="XM_067210028.1"/>
</dbReference>
<comment type="subcellular location">
    <subcellularLocation>
        <location evidence="1">Nucleus</location>
    </subcellularLocation>
</comment>
<organism evidence="7 8">
    <name type="scientific">Leishmania orientalis</name>
    <dbReference type="NCBI Taxonomy" id="2249476"/>
    <lineage>
        <taxon>Eukaryota</taxon>
        <taxon>Discoba</taxon>
        <taxon>Euglenozoa</taxon>
        <taxon>Kinetoplastea</taxon>
        <taxon>Metakinetoplastina</taxon>
        <taxon>Trypanosomatida</taxon>
        <taxon>Trypanosomatidae</taxon>
        <taxon>Leishmaniinae</taxon>
        <taxon>Leishmania</taxon>
    </lineage>
</organism>
<dbReference type="SMR" id="A0A836HV33"/>
<reference evidence="8" key="2">
    <citation type="journal article" date="2021" name="Sci. Data">
        <title>Chromosome-scale genome sequencing, assembly and annotation of six genomes from subfamily Leishmaniinae.</title>
        <authorList>
            <person name="Almutairi H."/>
            <person name="Urbaniak M.D."/>
            <person name="Bates M.D."/>
            <person name="Jariyapan N."/>
            <person name="Kwakye-Nuako G."/>
            <person name="Thomaz Soccol V."/>
            <person name="Al-Salem W.S."/>
            <person name="Dillon R.J."/>
            <person name="Bates P.A."/>
            <person name="Gatherer D."/>
        </authorList>
    </citation>
    <scope>NUCLEOTIDE SEQUENCE [LARGE SCALE GENOMIC DNA]</scope>
</reference>
<dbReference type="InterPro" id="IPR050080">
    <property type="entry name" value="RNase_PH"/>
</dbReference>
<dbReference type="Proteomes" id="UP000674143">
    <property type="component" value="Unassembled WGS sequence"/>
</dbReference>
<evidence type="ECO:0000256" key="1">
    <source>
        <dbReference type="ARBA" id="ARBA00004123"/>
    </source>
</evidence>
<accession>A0A836HV33</accession>
<evidence type="ECO:0000256" key="5">
    <source>
        <dbReference type="ARBA" id="ARBA00023242"/>
    </source>
</evidence>
<dbReference type="SUPFAM" id="SSF54211">
    <property type="entry name" value="Ribosomal protein S5 domain 2-like"/>
    <property type="match status" value="1"/>
</dbReference>
<dbReference type="GO" id="GO:0005730">
    <property type="term" value="C:nucleolus"/>
    <property type="evidence" value="ECO:0007669"/>
    <property type="project" value="TreeGrafter"/>
</dbReference>
<dbReference type="AlphaFoldDB" id="A0A836HV33"/>
<dbReference type="EMBL" id="JAFHLR010000002">
    <property type="protein sequence ID" value="KAG5488178.1"/>
    <property type="molecule type" value="Genomic_DNA"/>
</dbReference>
<evidence type="ECO:0000256" key="4">
    <source>
        <dbReference type="ARBA" id="ARBA00022835"/>
    </source>
</evidence>
<reference evidence="8" key="1">
    <citation type="journal article" date="2021" name="Microbiol. Resour. Announc.">
        <title>LGAAP: Leishmaniinae Genome Assembly and Annotation Pipeline.</title>
        <authorList>
            <person name="Almutairi H."/>
            <person name="Urbaniak M.D."/>
            <person name="Bates M.D."/>
            <person name="Jariyapan N."/>
            <person name="Kwakye-Nuako G."/>
            <person name="Thomaz-Soccol V."/>
            <person name="Al-Salem W.S."/>
            <person name="Dillon R.J."/>
            <person name="Bates P.A."/>
            <person name="Gatherer D."/>
        </authorList>
    </citation>
    <scope>NUCLEOTIDE SEQUENCE [LARGE SCALE GENOMIC DNA]</scope>
</reference>
<dbReference type="Gene3D" id="3.30.230.70">
    <property type="entry name" value="GHMP Kinase, N-terminal domain"/>
    <property type="match status" value="1"/>
</dbReference>
<keyword evidence="4" id="KW-0271">Exosome</keyword>
<dbReference type="InterPro" id="IPR027408">
    <property type="entry name" value="PNPase/RNase_PH_dom_sf"/>
</dbReference>
<dbReference type="Pfam" id="PF01138">
    <property type="entry name" value="RNase_PH"/>
    <property type="match status" value="1"/>
</dbReference>
<feature type="domain" description="Exoribonuclease phosphorolytic" evidence="6">
    <location>
        <begin position="31"/>
        <end position="168"/>
    </location>
</feature>
<comment type="similarity">
    <text evidence="2">Belongs to the RNase PH family.</text>
</comment>
<dbReference type="GeneID" id="92363962"/>
<evidence type="ECO:0000256" key="2">
    <source>
        <dbReference type="ARBA" id="ARBA00006678"/>
    </source>
</evidence>
<dbReference type="GO" id="GO:0071028">
    <property type="term" value="P:nuclear mRNA surveillance"/>
    <property type="evidence" value="ECO:0007669"/>
    <property type="project" value="TreeGrafter"/>
</dbReference>
<evidence type="ECO:0000256" key="3">
    <source>
        <dbReference type="ARBA" id="ARBA00022552"/>
    </source>
</evidence>
<comment type="caution">
    <text evidence="7">The sequence shown here is derived from an EMBL/GenBank/DDBJ whole genome shotgun (WGS) entry which is preliminary data.</text>
</comment>
<dbReference type="InterPro" id="IPR020568">
    <property type="entry name" value="Ribosomal_Su5_D2-typ_SF"/>
</dbReference>
<dbReference type="GO" id="GO:0000177">
    <property type="term" value="C:cytoplasmic exosome (RNase complex)"/>
    <property type="evidence" value="ECO:0007669"/>
    <property type="project" value="TreeGrafter"/>
</dbReference>
<keyword evidence="3" id="KW-0698">rRNA processing</keyword>
<keyword evidence="5" id="KW-0539">Nucleus</keyword>
<evidence type="ECO:0000313" key="7">
    <source>
        <dbReference type="EMBL" id="KAG5488178.1"/>
    </source>
</evidence>
<dbReference type="GO" id="GO:0006364">
    <property type="term" value="P:rRNA processing"/>
    <property type="evidence" value="ECO:0007669"/>
    <property type="project" value="UniProtKB-KW"/>
</dbReference>
<dbReference type="GO" id="GO:0034475">
    <property type="term" value="P:U4 snRNA 3'-end processing"/>
    <property type="evidence" value="ECO:0007669"/>
    <property type="project" value="TreeGrafter"/>
</dbReference>
<dbReference type="GO" id="GO:0071051">
    <property type="term" value="P:poly(A)-dependent snoRNA 3'-end processing"/>
    <property type="evidence" value="ECO:0007669"/>
    <property type="project" value="TreeGrafter"/>
</dbReference>
<proteinExistence type="inferred from homology"/>